<dbReference type="InterPro" id="IPR052038">
    <property type="entry name" value="Type-VII_TA_antitoxin"/>
</dbReference>
<evidence type="ECO:0000256" key="5">
    <source>
        <dbReference type="ARBA" id="ARBA00022741"/>
    </source>
</evidence>
<dbReference type="CDD" id="cd05403">
    <property type="entry name" value="NT_KNTase_like"/>
    <property type="match status" value="1"/>
</dbReference>
<proteinExistence type="predicted"/>
<dbReference type="SUPFAM" id="SSF81301">
    <property type="entry name" value="Nucleotidyltransferase"/>
    <property type="match status" value="1"/>
</dbReference>
<keyword evidence="3" id="KW-0548">Nucleotidyltransferase</keyword>
<dbReference type="InterPro" id="IPR043519">
    <property type="entry name" value="NT_sf"/>
</dbReference>
<keyword evidence="7" id="KW-0460">Magnesium</keyword>
<evidence type="ECO:0000259" key="8">
    <source>
        <dbReference type="Pfam" id="PF18765"/>
    </source>
</evidence>
<keyword evidence="4" id="KW-0479">Metal-binding</keyword>
<dbReference type="AlphaFoldDB" id="A0A9X9S5G5"/>
<evidence type="ECO:0000256" key="6">
    <source>
        <dbReference type="ARBA" id="ARBA00022840"/>
    </source>
</evidence>
<keyword evidence="2" id="KW-0808">Transferase</keyword>
<gene>
    <name evidence="9" type="ORF">OU421_02775</name>
</gene>
<organism evidence="9 10">
    <name type="scientific">Methanogenium organophilum</name>
    <dbReference type="NCBI Taxonomy" id="2199"/>
    <lineage>
        <taxon>Archaea</taxon>
        <taxon>Methanobacteriati</taxon>
        <taxon>Methanobacteriota</taxon>
        <taxon>Stenosarchaea group</taxon>
        <taxon>Methanomicrobia</taxon>
        <taxon>Methanomicrobiales</taxon>
        <taxon>Methanomicrobiaceae</taxon>
        <taxon>Methanogenium</taxon>
    </lineage>
</organism>
<evidence type="ECO:0000256" key="2">
    <source>
        <dbReference type="ARBA" id="ARBA00022679"/>
    </source>
</evidence>
<evidence type="ECO:0000256" key="4">
    <source>
        <dbReference type="ARBA" id="ARBA00022723"/>
    </source>
</evidence>
<keyword evidence="6" id="KW-0067">ATP-binding</keyword>
<evidence type="ECO:0000313" key="9">
    <source>
        <dbReference type="EMBL" id="WAI01815.1"/>
    </source>
</evidence>
<dbReference type="EMBL" id="CP113361">
    <property type="protein sequence ID" value="WAI01815.1"/>
    <property type="molecule type" value="Genomic_DNA"/>
</dbReference>
<dbReference type="RefSeq" id="WP_268187091.1">
    <property type="nucleotide sequence ID" value="NZ_CP113361.1"/>
</dbReference>
<protein>
    <submittedName>
        <fullName evidence="9">Nucleotidyltransferase domain-containing protein</fullName>
    </submittedName>
</protein>
<dbReference type="PANTHER" id="PTHR33571:SF12">
    <property type="entry name" value="BSL3053 PROTEIN"/>
    <property type="match status" value="1"/>
</dbReference>
<dbReference type="Pfam" id="PF18765">
    <property type="entry name" value="Polbeta"/>
    <property type="match status" value="1"/>
</dbReference>
<evidence type="ECO:0000256" key="7">
    <source>
        <dbReference type="ARBA" id="ARBA00022842"/>
    </source>
</evidence>
<dbReference type="GO" id="GO:0016779">
    <property type="term" value="F:nucleotidyltransferase activity"/>
    <property type="evidence" value="ECO:0007669"/>
    <property type="project" value="UniProtKB-KW"/>
</dbReference>
<dbReference type="GeneID" id="76833991"/>
<dbReference type="GO" id="GO:0046872">
    <property type="term" value="F:metal ion binding"/>
    <property type="evidence" value="ECO:0007669"/>
    <property type="project" value="UniProtKB-KW"/>
</dbReference>
<dbReference type="PANTHER" id="PTHR33571">
    <property type="entry name" value="SSL8005 PROTEIN"/>
    <property type="match status" value="1"/>
</dbReference>
<keyword evidence="5" id="KW-0547">Nucleotide-binding</keyword>
<keyword evidence="10" id="KW-1185">Reference proteome</keyword>
<dbReference type="GO" id="GO:0005524">
    <property type="term" value="F:ATP binding"/>
    <property type="evidence" value="ECO:0007669"/>
    <property type="project" value="UniProtKB-KW"/>
</dbReference>
<reference evidence="9" key="1">
    <citation type="submission" date="2022-11" db="EMBL/GenBank/DDBJ databases">
        <title>Complete genome sequence of Methanogenium organophilum DSM 3596.</title>
        <authorList>
            <person name="Chen S.-C."/>
            <person name="Lai S.-J."/>
            <person name="You Y.-T."/>
        </authorList>
    </citation>
    <scope>NUCLEOTIDE SEQUENCE</scope>
    <source>
        <strain evidence="9">DSM 3596</strain>
    </source>
</reference>
<feature type="domain" description="Polymerase beta nucleotidyltransferase" evidence="8">
    <location>
        <begin position="58"/>
        <end position="144"/>
    </location>
</feature>
<sequence length="146" mass="16529">MTSSAQDEMRTLVREKVTNRKSRKRILSEMNIVTISMFENPDGRPLTGPVHGIPFAALCKKYHVRRMVIFGSAVRSDFDVRTSDIDIQVSFEQMSPALHADAYFDLLEELETIFGRSVDLLEEQAIDNPYLKKTIETTGVLVYASA</sequence>
<dbReference type="Gene3D" id="3.30.460.10">
    <property type="entry name" value="Beta Polymerase, domain 2"/>
    <property type="match status" value="1"/>
</dbReference>
<name>A0A9X9S5G5_METOG</name>
<evidence type="ECO:0000313" key="10">
    <source>
        <dbReference type="Proteomes" id="UP001163096"/>
    </source>
</evidence>
<accession>A0A9X9S5G5</accession>
<dbReference type="KEGG" id="mou:OU421_02775"/>
<evidence type="ECO:0000256" key="3">
    <source>
        <dbReference type="ARBA" id="ARBA00022695"/>
    </source>
</evidence>
<evidence type="ECO:0000256" key="1">
    <source>
        <dbReference type="ARBA" id="ARBA00001946"/>
    </source>
</evidence>
<comment type="cofactor">
    <cofactor evidence="1">
        <name>Mg(2+)</name>
        <dbReference type="ChEBI" id="CHEBI:18420"/>
    </cofactor>
</comment>
<dbReference type="Proteomes" id="UP001163096">
    <property type="component" value="Chromosome"/>
</dbReference>
<dbReference type="InterPro" id="IPR041633">
    <property type="entry name" value="Polbeta"/>
</dbReference>